<dbReference type="RefSeq" id="WP_046312226.1">
    <property type="nucleotide sequence ID" value="NZ_CBCSCY010000006.1"/>
</dbReference>
<keyword evidence="3" id="KW-1185">Reference proteome</keyword>
<dbReference type="OrthoDB" id="852344at2"/>
<dbReference type="Proteomes" id="UP000033109">
    <property type="component" value="Chromosome"/>
</dbReference>
<evidence type="ECO:0008006" key="4">
    <source>
        <dbReference type="Google" id="ProtNLM"/>
    </source>
</evidence>
<accession>A0A0E3ZGV9</accession>
<dbReference type="EMBL" id="CP009621">
    <property type="protein sequence ID" value="AKD04415.1"/>
    <property type="molecule type" value="Genomic_DNA"/>
</dbReference>
<evidence type="ECO:0000313" key="2">
    <source>
        <dbReference type="EMBL" id="AKD04415.1"/>
    </source>
</evidence>
<name>A0A0E3ZGV9_9BACT</name>
<feature type="signal peptide" evidence="1">
    <location>
        <begin position="1"/>
        <end position="19"/>
    </location>
</feature>
<evidence type="ECO:0000313" key="3">
    <source>
        <dbReference type="Proteomes" id="UP000033109"/>
    </source>
</evidence>
<keyword evidence="1" id="KW-0732">Signal</keyword>
<gene>
    <name evidence="2" type="ORF">PKOR_16635</name>
</gene>
<proteinExistence type="predicted"/>
<feature type="chain" id="PRO_5002417039" description="DUF4168 domain-containing protein" evidence="1">
    <location>
        <begin position="20"/>
        <end position="131"/>
    </location>
</feature>
<evidence type="ECO:0000256" key="1">
    <source>
        <dbReference type="SAM" id="SignalP"/>
    </source>
</evidence>
<dbReference type="HOGENOM" id="CLU_1925639_0_0_10"/>
<organism evidence="2 3">
    <name type="scientific">Pontibacter korlensis</name>
    <dbReference type="NCBI Taxonomy" id="400092"/>
    <lineage>
        <taxon>Bacteria</taxon>
        <taxon>Pseudomonadati</taxon>
        <taxon>Bacteroidota</taxon>
        <taxon>Cytophagia</taxon>
        <taxon>Cytophagales</taxon>
        <taxon>Hymenobacteraceae</taxon>
        <taxon>Pontibacter</taxon>
    </lineage>
</organism>
<dbReference type="KEGG" id="pko:PKOR_16635"/>
<dbReference type="AlphaFoldDB" id="A0A0E3ZGV9"/>
<protein>
    <recommendedName>
        <fullName evidence="4">DUF4168 domain-containing protein</fullName>
    </recommendedName>
</protein>
<dbReference type="PATRIC" id="fig|400092.3.peg.3649"/>
<sequence>MKKSLLLLVMLLIGSASYAQRLHVTDDALDIAVLSMEVDGPAMASMEMRQELNLTEEQYTQVAQLNQSRYQQLQQAEVTFAHDPSMRNREFINIHSKNDKELKAVLTPQQLREYQELEGRMHLQMISEKEE</sequence>
<reference evidence="2 3" key="1">
    <citation type="journal article" date="2015" name="Sci. Rep.">
        <title>Unraveling adaptation of Pontibacter korlensis to radiation and infertility in desert through complete genome and comparative transcriptomic analysis.</title>
        <authorList>
            <person name="Dai J."/>
            <person name="Dai W."/>
            <person name="Qiu C."/>
            <person name="Yang Z."/>
            <person name="Zhang Y."/>
            <person name="Zhou M."/>
            <person name="Zhang L."/>
            <person name="Fang C."/>
            <person name="Gao Q."/>
            <person name="Yang Q."/>
            <person name="Li X."/>
            <person name="Wang Z."/>
            <person name="Wang Z."/>
            <person name="Jia Z."/>
            <person name="Chen X."/>
        </authorList>
    </citation>
    <scope>NUCLEOTIDE SEQUENCE [LARGE SCALE GENOMIC DNA]</scope>
    <source>
        <strain evidence="2 3">X14-1T</strain>
    </source>
</reference>